<evidence type="ECO:0000313" key="3">
    <source>
        <dbReference type="Proteomes" id="UP001230220"/>
    </source>
</evidence>
<name>A0ABU0E6R3_9FIRM</name>
<feature type="transmembrane region" description="Helical" evidence="1">
    <location>
        <begin position="175"/>
        <end position="195"/>
    </location>
</feature>
<feature type="transmembrane region" description="Helical" evidence="1">
    <location>
        <begin position="47"/>
        <end position="65"/>
    </location>
</feature>
<accession>A0ABU0E6R3</accession>
<keyword evidence="1" id="KW-1133">Transmembrane helix</keyword>
<gene>
    <name evidence="2" type="ORF">J2S15_003160</name>
</gene>
<dbReference type="EMBL" id="JAUSUR010000006">
    <property type="protein sequence ID" value="MDQ0362406.1"/>
    <property type="molecule type" value="Genomic_DNA"/>
</dbReference>
<evidence type="ECO:0000313" key="2">
    <source>
        <dbReference type="EMBL" id="MDQ0362406.1"/>
    </source>
</evidence>
<proteinExistence type="predicted"/>
<keyword evidence="1" id="KW-0812">Transmembrane</keyword>
<reference evidence="2 3" key="1">
    <citation type="submission" date="2023-07" db="EMBL/GenBank/DDBJ databases">
        <title>Genomic Encyclopedia of Type Strains, Phase IV (KMG-IV): sequencing the most valuable type-strain genomes for metagenomic binning, comparative biology and taxonomic classification.</title>
        <authorList>
            <person name="Goeker M."/>
        </authorList>
    </citation>
    <scope>NUCLEOTIDE SEQUENCE [LARGE SCALE GENOMIC DNA]</scope>
    <source>
        <strain evidence="2 3">DSM 16784</strain>
    </source>
</reference>
<dbReference type="Proteomes" id="UP001230220">
    <property type="component" value="Unassembled WGS sequence"/>
</dbReference>
<sequence length="238" mass="27165">MNNDYIPIPKDKLEQTKIICGQELLEVRSHQECNIFKNIISFLYDELKHYLVFSLIGLVFVLLIHKMNITSLSLTMTVGIYFAVLALISCVEFCKNSLYQMDELLGVSMIQLHMILIYKTISVMIIEFISFFIISFFLGDDLSINIYKLFIYVMIPILIANVSVLCIPHDKLKPAICAGISMGIYTVTSAIFLSYKIANDIDTITFIAITSTLIILYAYLVRNGITKKKEKYTYGTEN</sequence>
<evidence type="ECO:0000256" key="1">
    <source>
        <dbReference type="SAM" id="Phobius"/>
    </source>
</evidence>
<feature type="transmembrane region" description="Helical" evidence="1">
    <location>
        <begin position="201"/>
        <end position="221"/>
    </location>
</feature>
<feature type="transmembrane region" description="Helical" evidence="1">
    <location>
        <begin position="115"/>
        <end position="137"/>
    </location>
</feature>
<protein>
    <submittedName>
        <fullName evidence="2">Uncharacterized protein</fullName>
    </submittedName>
</protein>
<dbReference type="RefSeq" id="WP_307409996.1">
    <property type="nucleotide sequence ID" value="NZ_JAUSUR010000006.1"/>
</dbReference>
<organism evidence="2 3">
    <name type="scientific">Breznakia pachnodae</name>
    <dbReference type="NCBI Taxonomy" id="265178"/>
    <lineage>
        <taxon>Bacteria</taxon>
        <taxon>Bacillati</taxon>
        <taxon>Bacillota</taxon>
        <taxon>Erysipelotrichia</taxon>
        <taxon>Erysipelotrichales</taxon>
        <taxon>Erysipelotrichaceae</taxon>
        <taxon>Breznakia</taxon>
    </lineage>
</organism>
<keyword evidence="3" id="KW-1185">Reference proteome</keyword>
<comment type="caution">
    <text evidence="2">The sequence shown here is derived from an EMBL/GenBank/DDBJ whole genome shotgun (WGS) entry which is preliminary data.</text>
</comment>
<keyword evidence="1" id="KW-0472">Membrane</keyword>
<feature type="transmembrane region" description="Helical" evidence="1">
    <location>
        <begin position="71"/>
        <end position="94"/>
    </location>
</feature>
<feature type="transmembrane region" description="Helical" evidence="1">
    <location>
        <begin position="149"/>
        <end position="168"/>
    </location>
</feature>